<organism evidence="1 4">
    <name type="scientific">Ranavirus ambystoma1</name>
    <dbReference type="NCBI Taxonomy" id="265294"/>
    <lineage>
        <taxon>Viruses</taxon>
        <taxon>Varidnaviria</taxon>
        <taxon>Bamfordvirae</taxon>
        <taxon>Nucleocytoviricota</taxon>
        <taxon>Megaviricetes</taxon>
        <taxon>Pimascovirales</taxon>
        <taxon>Pimascovirales incertae sedis</taxon>
        <taxon>Iridoviridae</taxon>
        <taxon>Alphairidovirinae</taxon>
        <taxon>Ranavirus</taxon>
    </lineage>
</organism>
<dbReference type="KEGG" id="vg:2773087"/>
<dbReference type="OrthoDB" id="6491at10239"/>
<dbReference type="EMBL" id="KR075884">
    <property type="protein sequence ID" value="ALN37618.1"/>
    <property type="molecule type" value="Genomic_DNA"/>
</dbReference>
<gene>
    <name evidence="1" type="ORF">20L</name>
    <name evidence="2" type="ORF">21L</name>
</gene>
<proteinExistence type="predicted"/>
<dbReference type="Proteomes" id="UP000109578">
    <property type="component" value="Segment"/>
</dbReference>
<name>A0A0U2QD26_9VIRU</name>
<protein>
    <submittedName>
        <fullName evidence="1">Proliferating cell nuclear antigen</fullName>
    </submittedName>
</protein>
<evidence type="ECO:0000313" key="2">
    <source>
        <dbReference type="EMBL" id="ALN37618.1"/>
    </source>
</evidence>
<reference evidence="3 4" key="1">
    <citation type="journal article" date="2015" name="G3 (Bethesda)">
        <title>Comparative Genomics of an Emerging Amphibian Virus.</title>
        <authorList>
            <person name="Epstein B."/>
            <person name="Storfer A."/>
        </authorList>
    </citation>
    <scope>NUCLEOTIDE SEQUENCE [LARGE SCALE GENOMIC DNA]</scope>
    <source>
        <strain evidence="2">DAL1</strain>
        <strain evidence="1">HEIDI</strain>
    </source>
</reference>
<sequence>MFGPLCGGVKKYTNTMLWEAVTDKPVKLKGLLELLLNNMDSARLVVTSQSMSVVDYQSNMAVTASMPSSVFTSYVYKSDADCLYAGLPYAALPDLKSFKAKCNVTLRLMGDPECGQYTMKIIIANASHMSTSINMVVDHVKKEADKGHPEGAGKPFTLTQQEFNTLCKTFKQGPVNLGVFGGVLVASGGVDGIKVKEVAFGAPDCVTPHVKLCVHAEKMSRLIKMGPFSAGSLTVCVAQGSVTVSTHGHLGSLTVTLFEG</sequence>
<evidence type="ECO:0000313" key="4">
    <source>
        <dbReference type="Proteomes" id="UP000131316"/>
    </source>
</evidence>
<accession>A0A0U2QD26</accession>
<evidence type="ECO:0000313" key="1">
    <source>
        <dbReference type="EMBL" id="ALN36515.1"/>
    </source>
</evidence>
<dbReference type="Proteomes" id="UP000131316">
    <property type="component" value="Segment"/>
</dbReference>
<dbReference type="EMBL" id="KR075873">
    <property type="protein sequence ID" value="ALN36515.1"/>
    <property type="molecule type" value="Genomic_DNA"/>
</dbReference>
<dbReference type="Gene3D" id="3.70.10.10">
    <property type="match status" value="1"/>
</dbReference>
<evidence type="ECO:0000313" key="3">
    <source>
        <dbReference type="Proteomes" id="UP000109578"/>
    </source>
</evidence>